<accession>A0ACB9RP98</accession>
<dbReference type="EMBL" id="CM042882">
    <property type="protein sequence ID" value="KAI4379429.1"/>
    <property type="molecule type" value="Genomic_DNA"/>
</dbReference>
<evidence type="ECO:0000313" key="1">
    <source>
        <dbReference type="EMBL" id="KAI4379429.1"/>
    </source>
</evidence>
<gene>
    <name evidence="1" type="ORF">MLD38_005731</name>
</gene>
<name>A0ACB9RP98_9MYRT</name>
<protein>
    <submittedName>
        <fullName evidence="1">Uncharacterized protein</fullName>
    </submittedName>
</protein>
<dbReference type="Proteomes" id="UP001057402">
    <property type="component" value="Chromosome 3"/>
</dbReference>
<organism evidence="1 2">
    <name type="scientific">Melastoma candidum</name>
    <dbReference type="NCBI Taxonomy" id="119954"/>
    <lineage>
        <taxon>Eukaryota</taxon>
        <taxon>Viridiplantae</taxon>
        <taxon>Streptophyta</taxon>
        <taxon>Embryophyta</taxon>
        <taxon>Tracheophyta</taxon>
        <taxon>Spermatophyta</taxon>
        <taxon>Magnoliopsida</taxon>
        <taxon>eudicotyledons</taxon>
        <taxon>Gunneridae</taxon>
        <taxon>Pentapetalae</taxon>
        <taxon>rosids</taxon>
        <taxon>malvids</taxon>
        <taxon>Myrtales</taxon>
        <taxon>Melastomataceae</taxon>
        <taxon>Melastomatoideae</taxon>
        <taxon>Melastomateae</taxon>
        <taxon>Melastoma</taxon>
    </lineage>
</organism>
<evidence type="ECO:0000313" key="2">
    <source>
        <dbReference type="Proteomes" id="UP001057402"/>
    </source>
</evidence>
<sequence>MIYKQAGRGDGVEPRDELQWTSLVLCQPRGQPQRKLLYRVTTPSTIVQVANDIVAPNSIAYLMHGLITGKSTVEMIKTDDHFPQLTANKQPMDVLGCARVHLGSPCGRLCWTIDFVLISACLVLLMLCA</sequence>
<comment type="caution">
    <text evidence="1">The sequence shown here is derived from an EMBL/GenBank/DDBJ whole genome shotgun (WGS) entry which is preliminary data.</text>
</comment>
<reference evidence="2" key="1">
    <citation type="journal article" date="2023" name="Front. Plant Sci.">
        <title>Chromosomal-level genome assembly of Melastoma candidum provides insights into trichome evolution.</title>
        <authorList>
            <person name="Zhong Y."/>
            <person name="Wu W."/>
            <person name="Sun C."/>
            <person name="Zou P."/>
            <person name="Liu Y."/>
            <person name="Dai S."/>
            <person name="Zhou R."/>
        </authorList>
    </citation>
    <scope>NUCLEOTIDE SEQUENCE [LARGE SCALE GENOMIC DNA]</scope>
</reference>
<keyword evidence="2" id="KW-1185">Reference proteome</keyword>
<proteinExistence type="predicted"/>